<dbReference type="GO" id="GO:0005085">
    <property type="term" value="F:guanyl-nucleotide exchange factor activity"/>
    <property type="evidence" value="ECO:0007669"/>
    <property type="project" value="TreeGrafter"/>
</dbReference>
<dbReference type="GO" id="GO:0005743">
    <property type="term" value="C:mitochondrial inner membrane"/>
    <property type="evidence" value="ECO:0007669"/>
    <property type="project" value="TreeGrafter"/>
</dbReference>
<dbReference type="SUPFAM" id="SSF50985">
    <property type="entry name" value="RCC1/BLIP-II"/>
    <property type="match status" value="1"/>
</dbReference>
<accession>A0A9D4SDI3</accession>
<proteinExistence type="predicted"/>
<dbReference type="Proteomes" id="UP000828236">
    <property type="component" value="Unassembled WGS sequence"/>
</dbReference>
<dbReference type="Pfam" id="PF13540">
    <property type="entry name" value="RCC1_2"/>
    <property type="match status" value="2"/>
</dbReference>
<dbReference type="Gene3D" id="2.130.10.30">
    <property type="entry name" value="Regulator of chromosome condensation 1/beta-lactamase-inhibitor protein II"/>
    <property type="match status" value="1"/>
</dbReference>
<organism evidence="2">
    <name type="scientific">Dermatophagoides farinae</name>
    <name type="common">American house dust mite</name>
    <dbReference type="NCBI Taxonomy" id="6954"/>
    <lineage>
        <taxon>Eukaryota</taxon>
        <taxon>Metazoa</taxon>
        <taxon>Ecdysozoa</taxon>
        <taxon>Arthropoda</taxon>
        <taxon>Chelicerata</taxon>
        <taxon>Arachnida</taxon>
        <taxon>Acari</taxon>
        <taxon>Acariformes</taxon>
        <taxon>Sarcoptiformes</taxon>
        <taxon>Astigmata</taxon>
        <taxon>Psoroptidia</taxon>
        <taxon>Analgoidea</taxon>
        <taxon>Pyroglyphidae</taxon>
        <taxon>Dermatophagoidinae</taxon>
        <taxon>Dermatophagoides</taxon>
    </lineage>
</organism>
<dbReference type="GO" id="GO:0019843">
    <property type="term" value="F:rRNA binding"/>
    <property type="evidence" value="ECO:0007669"/>
    <property type="project" value="TreeGrafter"/>
</dbReference>
<evidence type="ECO:0000313" key="2">
    <source>
        <dbReference type="EMBL" id="KAH7637806.1"/>
    </source>
</evidence>
<dbReference type="AlphaFoldDB" id="A0A9D4SDI3"/>
<comment type="caution">
    <text evidence="2">The sequence shown here is derived from an EMBL/GenBank/DDBJ whole genome shotgun (WGS) entry which is preliminary data.</text>
</comment>
<gene>
    <name evidence="2" type="ORF">HUG17_8910</name>
</gene>
<feature type="repeat" description="RCC1" evidence="1">
    <location>
        <begin position="117"/>
        <end position="165"/>
    </location>
</feature>
<reference evidence="2" key="1">
    <citation type="submission" date="2020-06" db="EMBL/GenBank/DDBJ databases">
        <authorList>
            <person name="Ji K."/>
            <person name="Li J."/>
        </authorList>
    </citation>
    <scope>NUCLEOTIDE SEQUENCE</scope>
    <source>
        <strain evidence="2">JKM2019</strain>
        <tissue evidence="2">Whole body</tissue>
    </source>
</reference>
<dbReference type="InterPro" id="IPR053035">
    <property type="entry name" value="Mitochondrial_GEF_domain"/>
</dbReference>
<protein>
    <submittedName>
        <fullName evidence="2">Uncharacterized protein</fullName>
    </submittedName>
</protein>
<name>A0A9D4SDI3_DERFA</name>
<dbReference type="EMBL" id="SDOV01000008">
    <property type="protein sequence ID" value="KAH7637806.1"/>
    <property type="molecule type" value="Genomic_DNA"/>
</dbReference>
<dbReference type="PANTHER" id="PTHR46337">
    <property type="entry name" value="RCC1-LIKE G EXCHANGING FACTOR-LIKE PROTEIN"/>
    <property type="match status" value="1"/>
</dbReference>
<dbReference type="PROSITE" id="PS50012">
    <property type="entry name" value="RCC1_3"/>
    <property type="match status" value="2"/>
</dbReference>
<reference evidence="2" key="2">
    <citation type="journal article" date="2021" name="World Allergy Organ. J.">
        <title>Chromosome-level assembly of Dermatophagoides farinae genome and transcriptome reveals two novel allergens Der f 37 and Der f 39.</title>
        <authorList>
            <person name="Chen J."/>
            <person name="Cai Z."/>
            <person name="Fan D."/>
            <person name="Hu J."/>
            <person name="Hou Y."/>
            <person name="He Y."/>
            <person name="Zhang Z."/>
            <person name="Zhao Z."/>
            <person name="Gao P."/>
            <person name="Hu W."/>
            <person name="Sun J."/>
            <person name="Li J."/>
            <person name="Ji K."/>
        </authorList>
    </citation>
    <scope>NUCLEOTIDE SEQUENCE</scope>
    <source>
        <strain evidence="2">JKM2019</strain>
    </source>
</reference>
<dbReference type="PANTHER" id="PTHR46337:SF1">
    <property type="entry name" value="RCC1-LIKE G EXCHANGING FACTOR-LIKE PROTEIN"/>
    <property type="match status" value="1"/>
</dbReference>
<evidence type="ECO:0000256" key="1">
    <source>
        <dbReference type="PROSITE-ProRule" id="PRU00235"/>
    </source>
</evidence>
<dbReference type="GO" id="GO:0070131">
    <property type="term" value="P:positive regulation of mitochondrial translation"/>
    <property type="evidence" value="ECO:0007669"/>
    <property type="project" value="TreeGrafter"/>
</dbReference>
<feature type="repeat" description="RCC1" evidence="1">
    <location>
        <begin position="64"/>
        <end position="116"/>
    </location>
</feature>
<sequence>MARSPTDNIDIELFQDNLEYIDQEFLQSIAQIFSFTYEDEKQFLLMIKMIACGQYHSLMLQQDGHVFAMGDNCCGQITVIKKTGTPQHTFPNDDSVDTRIKEIVAGRRHSIFLFENDQLWGCGSNENGELGLGYDIGRSKLTKIPFENVQQIACSKDHNLSLAHDGLNYYAWGKIMNDTWSSPRKLYDLHSSFASASALLLESQTTVGLTSVTNLFESNYTSTIQSNCRLFNSPNNYGVEFIIGKKPIKVSKCYLKSVSKFYGDKFSNDWEEENQVSIDVILAMIHTMNIYVCYIRVKLILIVKT</sequence>
<dbReference type="InterPro" id="IPR009091">
    <property type="entry name" value="RCC1/BLIP-II"/>
</dbReference>
<dbReference type="PROSITE" id="PS00626">
    <property type="entry name" value="RCC1_2"/>
    <property type="match status" value="1"/>
</dbReference>
<dbReference type="InterPro" id="IPR000408">
    <property type="entry name" value="Reg_chr_condens"/>
</dbReference>